<proteinExistence type="predicted"/>
<keyword evidence="2" id="KW-1185">Reference proteome</keyword>
<feature type="non-terminal residue" evidence="1">
    <location>
        <position position="1"/>
    </location>
</feature>
<dbReference type="Pfam" id="PF06533">
    <property type="entry name" value="DUF1110"/>
    <property type="match status" value="1"/>
</dbReference>
<dbReference type="Proteomes" id="UP000324897">
    <property type="component" value="Unassembled WGS sequence"/>
</dbReference>
<dbReference type="PANTHER" id="PTHR35356">
    <property type="entry name" value="OS01G0156300 PROTEIN-RELATED"/>
    <property type="match status" value="1"/>
</dbReference>
<dbReference type="EMBL" id="RWGY01000005">
    <property type="protein sequence ID" value="TVU42201.1"/>
    <property type="molecule type" value="Genomic_DNA"/>
</dbReference>
<dbReference type="InterPro" id="IPR010535">
    <property type="entry name" value="DUF1110"/>
</dbReference>
<dbReference type="PANTHER" id="PTHR35356:SF3">
    <property type="entry name" value="OS01G0156300 PROTEIN"/>
    <property type="match status" value="1"/>
</dbReference>
<reference evidence="1 2" key="1">
    <citation type="journal article" date="2019" name="Sci. Rep.">
        <title>A high-quality genome of Eragrostis curvula grass provides insights into Poaceae evolution and supports new strategies to enhance forage quality.</title>
        <authorList>
            <person name="Carballo J."/>
            <person name="Santos B.A.C.M."/>
            <person name="Zappacosta D."/>
            <person name="Garbus I."/>
            <person name="Selva J.P."/>
            <person name="Gallo C.A."/>
            <person name="Diaz A."/>
            <person name="Albertini E."/>
            <person name="Caccamo M."/>
            <person name="Echenique V."/>
        </authorList>
    </citation>
    <scope>NUCLEOTIDE SEQUENCE [LARGE SCALE GENOMIC DNA]</scope>
    <source>
        <strain evidence="2">cv. Victoria</strain>
        <tissue evidence="1">Leaf</tissue>
    </source>
</reference>
<dbReference type="Gramene" id="TVU42201">
    <property type="protein sequence ID" value="TVU42201"/>
    <property type="gene ID" value="EJB05_08594"/>
</dbReference>
<accession>A0A5J9W2J2</accession>
<protein>
    <submittedName>
        <fullName evidence="1">Uncharacterized protein</fullName>
    </submittedName>
</protein>
<evidence type="ECO:0000313" key="1">
    <source>
        <dbReference type="EMBL" id="TVU42201.1"/>
    </source>
</evidence>
<organism evidence="1 2">
    <name type="scientific">Eragrostis curvula</name>
    <name type="common">weeping love grass</name>
    <dbReference type="NCBI Taxonomy" id="38414"/>
    <lineage>
        <taxon>Eukaryota</taxon>
        <taxon>Viridiplantae</taxon>
        <taxon>Streptophyta</taxon>
        <taxon>Embryophyta</taxon>
        <taxon>Tracheophyta</taxon>
        <taxon>Spermatophyta</taxon>
        <taxon>Magnoliopsida</taxon>
        <taxon>Liliopsida</taxon>
        <taxon>Poales</taxon>
        <taxon>Poaceae</taxon>
        <taxon>PACMAD clade</taxon>
        <taxon>Chloridoideae</taxon>
        <taxon>Eragrostideae</taxon>
        <taxon>Eragrostidinae</taxon>
        <taxon>Eragrostis</taxon>
    </lineage>
</organism>
<name>A0A5J9W2J2_9POAL</name>
<sequence length="200" mass="21661">MAAAEERRARVRDRASEAADLCRRATGQLAVAAGRLAQPMRAADAPGDRVRGLAAEDLLVDASSNLAVAASLMAAAELVALRGAAATLQVPLRSIEEINLHAEPNLALALGELRTARTRAGRACLAVERCRGHLWTAYQLLDFERLPGISVDDFLDAERAAAHHELDAARALTEECATLARIAYRWLMVPLDYWVLVLIF</sequence>
<comment type="caution">
    <text evidence="1">The sequence shown here is derived from an EMBL/GenBank/DDBJ whole genome shotgun (WGS) entry which is preliminary data.</text>
</comment>
<gene>
    <name evidence="1" type="ORF">EJB05_08594</name>
</gene>
<dbReference type="AlphaFoldDB" id="A0A5J9W2J2"/>
<evidence type="ECO:0000313" key="2">
    <source>
        <dbReference type="Proteomes" id="UP000324897"/>
    </source>
</evidence>